<protein>
    <submittedName>
        <fullName evidence="2">Uncharacterized protein</fullName>
    </submittedName>
</protein>
<accession>A0A0A9GVP1</accession>
<feature type="compositionally biased region" description="Basic residues" evidence="1">
    <location>
        <begin position="1"/>
        <end position="38"/>
    </location>
</feature>
<reference evidence="2" key="2">
    <citation type="journal article" date="2015" name="Data Brief">
        <title>Shoot transcriptome of the giant reed, Arundo donax.</title>
        <authorList>
            <person name="Barrero R.A."/>
            <person name="Guerrero F.D."/>
            <person name="Moolhuijzen P."/>
            <person name="Goolsby J.A."/>
            <person name="Tidwell J."/>
            <person name="Bellgard S.E."/>
            <person name="Bellgard M.I."/>
        </authorList>
    </citation>
    <scope>NUCLEOTIDE SEQUENCE</scope>
    <source>
        <tissue evidence="2">Shoot tissue taken approximately 20 cm above the soil surface</tissue>
    </source>
</reference>
<evidence type="ECO:0000256" key="1">
    <source>
        <dbReference type="SAM" id="MobiDB-lite"/>
    </source>
</evidence>
<evidence type="ECO:0000313" key="2">
    <source>
        <dbReference type="EMBL" id="JAE27599.1"/>
    </source>
</evidence>
<reference evidence="2" key="1">
    <citation type="submission" date="2014-09" db="EMBL/GenBank/DDBJ databases">
        <authorList>
            <person name="Magalhaes I.L.F."/>
            <person name="Oliveira U."/>
            <person name="Santos F.R."/>
            <person name="Vidigal T.H.D.A."/>
            <person name="Brescovit A.D."/>
            <person name="Santos A.J."/>
        </authorList>
    </citation>
    <scope>NUCLEOTIDE SEQUENCE</scope>
    <source>
        <tissue evidence="2">Shoot tissue taken approximately 20 cm above the soil surface</tissue>
    </source>
</reference>
<feature type="region of interest" description="Disordered" evidence="1">
    <location>
        <begin position="1"/>
        <end position="47"/>
    </location>
</feature>
<proteinExistence type="predicted"/>
<name>A0A0A9GVP1_ARUDO</name>
<organism evidence="2">
    <name type="scientific">Arundo donax</name>
    <name type="common">Giant reed</name>
    <name type="synonym">Donax arundinaceus</name>
    <dbReference type="NCBI Taxonomy" id="35708"/>
    <lineage>
        <taxon>Eukaryota</taxon>
        <taxon>Viridiplantae</taxon>
        <taxon>Streptophyta</taxon>
        <taxon>Embryophyta</taxon>
        <taxon>Tracheophyta</taxon>
        <taxon>Spermatophyta</taxon>
        <taxon>Magnoliopsida</taxon>
        <taxon>Liliopsida</taxon>
        <taxon>Poales</taxon>
        <taxon>Poaceae</taxon>
        <taxon>PACMAD clade</taxon>
        <taxon>Arundinoideae</taxon>
        <taxon>Arundineae</taxon>
        <taxon>Arundo</taxon>
    </lineage>
</organism>
<dbReference type="AlphaFoldDB" id="A0A0A9GVP1"/>
<dbReference type="EMBL" id="GBRH01170297">
    <property type="protein sequence ID" value="JAE27599.1"/>
    <property type="molecule type" value="Transcribed_RNA"/>
</dbReference>
<sequence length="47" mass="6281">MRSVSPRRRRRRWERGRRRRRRWERGRRRRKRRGRRRVQNIQVATQT</sequence>